<protein>
    <submittedName>
        <fullName evidence="4">Hydantoinase</fullName>
    </submittedName>
</protein>
<reference evidence="4 5" key="1">
    <citation type="submission" date="2016-04" db="EMBL/GenBank/DDBJ databases">
        <title>First whole genome shotgun sequence of the bacterium Enteractinococcus sp. strain UASWS1574.</title>
        <authorList>
            <person name="Crovadore J."/>
            <person name="Chablais R."/>
            <person name="Lefort F."/>
        </authorList>
    </citation>
    <scope>NUCLEOTIDE SEQUENCE [LARGE SCALE GENOMIC DNA]</scope>
    <source>
        <strain evidence="4 5">UASWS1574</strain>
    </source>
</reference>
<dbReference type="SUPFAM" id="SSF53067">
    <property type="entry name" value="Actin-like ATPase domain"/>
    <property type="match status" value="1"/>
</dbReference>
<evidence type="ECO:0000259" key="1">
    <source>
        <dbReference type="Pfam" id="PF01968"/>
    </source>
</evidence>
<dbReference type="InterPro" id="IPR043129">
    <property type="entry name" value="ATPase_NBD"/>
</dbReference>
<dbReference type="InterPro" id="IPR045079">
    <property type="entry name" value="Oxoprolinase-like"/>
</dbReference>
<dbReference type="Proteomes" id="UP000078292">
    <property type="component" value="Unassembled WGS sequence"/>
</dbReference>
<dbReference type="STRING" id="1837282.A6F49_15830"/>
<dbReference type="AlphaFoldDB" id="A0A1B7LW96"/>
<dbReference type="GO" id="GO:0006749">
    <property type="term" value="P:glutathione metabolic process"/>
    <property type="evidence" value="ECO:0007669"/>
    <property type="project" value="TreeGrafter"/>
</dbReference>
<feature type="domain" description="Acetophenone carboxylase-like C-terminal" evidence="3">
    <location>
        <begin position="561"/>
        <end position="671"/>
    </location>
</feature>
<dbReference type="Pfam" id="PF05378">
    <property type="entry name" value="Hydant_A_N"/>
    <property type="match status" value="1"/>
</dbReference>
<sequence length="678" mass="72885">MSQHDQPLHMAIDTGGTFTDVAIRADDGTMSVWKLPSTPAAPEQAVIAGLKGALNRVGGTPQDLTRFVHGSTVATNTVITRDGARIGMVTTKGFRDVLAIAHQARPSIYDQHQARPEPLIDRKHIVEATQRMDATGQIIVELDETALRTTIEDLREFNLDVVVVSFLNAYVNPEHEHRAAEIIQEAGIAHQVVAATDVSAEMREFERTSTAAINAYVSPRISHYIHQLEQGLTQAGVETGWRIMQSSGGLLSPTDAAEHPARTVLSGLAGGVVGAANWAKHLELQRVVSFDIGGTSTDIALIRDGIPDETLSSEIAGLPLKLPSVDVHTIGAGGGSIAWLDSGGGLRVGPHSAGADPGPISYQRGGEHLTVTDAHAVIGRLGDELLGGEFDLDVPAARDAMTEWGQQLGLSAEDTAEGILKVITATMARGIRKVSVERGVDLRACDLMAFGGAGPLHGADLARELNMRSVIIPPRPGIASAVGILDAPIRYDYATSVDVNTPQALSDLEATFQDMQAHAGADLDHPEAETHYESLVDARYIGQSYELTVAWDPDWGTQREIFEQAHEENYGFADPDAVMEIVVARLVVTQPVEHGVLESVASISAEVTATHHRKVYIDGSWRDVPIYDRASFGEATVVQGPAIIEQFDSTIYIRPDQSAQNDTYDFLHIRSATDQEQS</sequence>
<dbReference type="GO" id="GO:0005829">
    <property type="term" value="C:cytosol"/>
    <property type="evidence" value="ECO:0007669"/>
    <property type="project" value="TreeGrafter"/>
</dbReference>
<dbReference type="Pfam" id="PF19278">
    <property type="entry name" value="Hydant_A_C"/>
    <property type="match status" value="1"/>
</dbReference>
<evidence type="ECO:0000313" key="5">
    <source>
        <dbReference type="Proteomes" id="UP000078292"/>
    </source>
</evidence>
<evidence type="ECO:0000259" key="2">
    <source>
        <dbReference type="Pfam" id="PF05378"/>
    </source>
</evidence>
<gene>
    <name evidence="4" type="ORF">A6F49_15830</name>
</gene>
<accession>A0A1B7LW96</accession>
<dbReference type="InterPro" id="IPR002821">
    <property type="entry name" value="Hydantoinase_A"/>
</dbReference>
<dbReference type="EMBL" id="LXEY01000022">
    <property type="protein sequence ID" value="OAV59327.1"/>
    <property type="molecule type" value="Genomic_DNA"/>
</dbReference>
<dbReference type="GO" id="GO:0017168">
    <property type="term" value="F:5-oxoprolinase (ATP-hydrolyzing) activity"/>
    <property type="evidence" value="ECO:0007669"/>
    <property type="project" value="TreeGrafter"/>
</dbReference>
<name>A0A1B7LW96_9MICC</name>
<dbReference type="Pfam" id="PF01968">
    <property type="entry name" value="Hydantoinase_A"/>
    <property type="match status" value="1"/>
</dbReference>
<feature type="domain" description="Hydantoinase A/oxoprolinase" evidence="1">
    <location>
        <begin position="207"/>
        <end position="492"/>
    </location>
</feature>
<feature type="domain" description="Hydantoinase/oxoprolinase N-terminal" evidence="2">
    <location>
        <begin position="10"/>
        <end position="186"/>
    </location>
</feature>
<dbReference type="RefSeq" id="WP_043058719.1">
    <property type="nucleotide sequence ID" value="NZ_LXEY01000022.1"/>
</dbReference>
<proteinExistence type="predicted"/>
<keyword evidence="5" id="KW-1185">Reference proteome</keyword>
<dbReference type="InterPro" id="IPR008040">
    <property type="entry name" value="Hydant_A_N"/>
</dbReference>
<dbReference type="PANTHER" id="PTHR11365">
    <property type="entry name" value="5-OXOPROLINASE RELATED"/>
    <property type="match status" value="1"/>
</dbReference>
<dbReference type="OrthoDB" id="9768323at2"/>
<evidence type="ECO:0000259" key="3">
    <source>
        <dbReference type="Pfam" id="PF19278"/>
    </source>
</evidence>
<evidence type="ECO:0000313" key="4">
    <source>
        <dbReference type="EMBL" id="OAV59327.1"/>
    </source>
</evidence>
<organism evidence="4 5">
    <name type="scientific">Enteractinococcus helveticum</name>
    <dbReference type="NCBI Taxonomy" id="1837282"/>
    <lineage>
        <taxon>Bacteria</taxon>
        <taxon>Bacillati</taxon>
        <taxon>Actinomycetota</taxon>
        <taxon>Actinomycetes</taxon>
        <taxon>Micrococcales</taxon>
        <taxon>Micrococcaceae</taxon>
    </lineage>
</organism>
<dbReference type="PANTHER" id="PTHR11365:SF23">
    <property type="entry name" value="HYPOTHETICAL 5-OXOPROLINASE (EUROFUNG)-RELATED"/>
    <property type="match status" value="1"/>
</dbReference>
<dbReference type="InterPro" id="IPR049517">
    <property type="entry name" value="ACX-like_C"/>
</dbReference>
<comment type="caution">
    <text evidence="4">The sequence shown here is derived from an EMBL/GenBank/DDBJ whole genome shotgun (WGS) entry which is preliminary data.</text>
</comment>